<keyword evidence="3" id="KW-1185">Reference proteome</keyword>
<gene>
    <name evidence="2" type="ORF">SO802_029828</name>
</gene>
<organism evidence="2 3">
    <name type="scientific">Lithocarpus litseifolius</name>
    <dbReference type="NCBI Taxonomy" id="425828"/>
    <lineage>
        <taxon>Eukaryota</taxon>
        <taxon>Viridiplantae</taxon>
        <taxon>Streptophyta</taxon>
        <taxon>Embryophyta</taxon>
        <taxon>Tracheophyta</taxon>
        <taxon>Spermatophyta</taxon>
        <taxon>Magnoliopsida</taxon>
        <taxon>eudicotyledons</taxon>
        <taxon>Gunneridae</taxon>
        <taxon>Pentapetalae</taxon>
        <taxon>rosids</taxon>
        <taxon>fabids</taxon>
        <taxon>Fagales</taxon>
        <taxon>Fagaceae</taxon>
        <taxon>Lithocarpus</taxon>
    </lineage>
</organism>
<evidence type="ECO:0000313" key="3">
    <source>
        <dbReference type="Proteomes" id="UP001459277"/>
    </source>
</evidence>
<feature type="domain" description="F-box protein At3g26010-like beta-propeller" evidence="1">
    <location>
        <begin position="13"/>
        <end position="155"/>
    </location>
</feature>
<dbReference type="Proteomes" id="UP001459277">
    <property type="component" value="Unassembled WGS sequence"/>
</dbReference>
<dbReference type="AlphaFoldDB" id="A0AAW2BUF4"/>
<proteinExistence type="predicted"/>
<evidence type="ECO:0000259" key="1">
    <source>
        <dbReference type="Pfam" id="PF24750"/>
    </source>
</evidence>
<name>A0AAW2BUF4_9ROSI</name>
<dbReference type="EMBL" id="JAZDWU010000010">
    <property type="protein sequence ID" value="KAK9989589.1"/>
    <property type="molecule type" value="Genomic_DNA"/>
</dbReference>
<accession>A0AAW2BUF4</accession>
<comment type="caution">
    <text evidence="2">The sequence shown here is derived from an EMBL/GenBank/DDBJ whole genome shotgun (WGS) entry which is preliminary data.</text>
</comment>
<dbReference type="InterPro" id="IPR056592">
    <property type="entry name" value="Beta-prop_At3g26010-like"/>
</dbReference>
<reference evidence="2 3" key="1">
    <citation type="submission" date="2024-01" db="EMBL/GenBank/DDBJ databases">
        <title>A telomere-to-telomere, gap-free genome of sweet tea (Lithocarpus litseifolius).</title>
        <authorList>
            <person name="Zhou J."/>
        </authorList>
    </citation>
    <scope>NUCLEOTIDE SEQUENCE [LARGE SCALE GENOMIC DNA]</scope>
    <source>
        <strain evidence="2">Zhou-2022a</strain>
        <tissue evidence="2">Leaf</tissue>
    </source>
</reference>
<dbReference type="Pfam" id="PF24750">
    <property type="entry name" value="b-prop_At3g26010-like"/>
    <property type="match status" value="1"/>
</dbReference>
<sequence>MVHCESLQHVVDVTMFQTHPILAHNDIMHWVNHYSGKILACDPNDEHGKCRLIDLPNDPDGMYQHKCLSVCQGRLQCLIICEEVCQHMIHRWEFLEDEDYIAGKWSLVARIPVCKSNQLLRVISIHPVDPMILYLWKSKRIVLLNGHTEETDVVHYFAEDQFGCYDAMINAFQFVLQWWPTPVPELHKVQYKFYPIFYAVGKGRKN</sequence>
<evidence type="ECO:0000313" key="2">
    <source>
        <dbReference type="EMBL" id="KAK9989589.1"/>
    </source>
</evidence>
<protein>
    <recommendedName>
        <fullName evidence="1">F-box protein At3g26010-like beta-propeller domain-containing protein</fullName>
    </recommendedName>
</protein>